<dbReference type="InterPro" id="IPR050121">
    <property type="entry name" value="Cytochrome_P450_monoxygenase"/>
</dbReference>
<evidence type="ECO:0000313" key="11">
    <source>
        <dbReference type="EMBL" id="CAE6506371.1"/>
    </source>
</evidence>
<feature type="transmembrane region" description="Helical" evidence="10">
    <location>
        <begin position="12"/>
        <end position="30"/>
    </location>
</feature>
<keyword evidence="8" id="KW-0503">Monooxygenase</keyword>
<keyword evidence="4 9" id="KW-0349">Heme</keyword>
<dbReference type="GO" id="GO:0004497">
    <property type="term" value="F:monooxygenase activity"/>
    <property type="evidence" value="ECO:0007669"/>
    <property type="project" value="UniProtKB-KW"/>
</dbReference>
<dbReference type="PRINTS" id="PR00385">
    <property type="entry name" value="P450"/>
</dbReference>
<keyword evidence="7 9" id="KW-0408">Iron</keyword>
<reference evidence="11" key="1">
    <citation type="submission" date="2021-01" db="EMBL/GenBank/DDBJ databases">
        <authorList>
            <person name="Kaushik A."/>
        </authorList>
    </citation>
    <scope>NUCLEOTIDE SEQUENCE</scope>
    <source>
        <strain evidence="11">AG6-10EEA</strain>
    </source>
</reference>
<dbReference type="InterPro" id="IPR036396">
    <property type="entry name" value="Cyt_P450_sf"/>
</dbReference>
<proteinExistence type="inferred from homology"/>
<dbReference type="PRINTS" id="PR00465">
    <property type="entry name" value="EP450IV"/>
</dbReference>
<feature type="binding site" description="axial binding residue" evidence="9">
    <location>
        <position position="498"/>
    </location>
    <ligand>
        <name>heme</name>
        <dbReference type="ChEBI" id="CHEBI:30413"/>
    </ligand>
    <ligandPart>
        <name>Fe</name>
        <dbReference type="ChEBI" id="CHEBI:18248"/>
    </ligandPart>
</feature>
<comment type="caution">
    <text evidence="11">The sequence shown here is derived from an EMBL/GenBank/DDBJ whole genome shotgun (WGS) entry which is preliminary data.</text>
</comment>
<dbReference type="PANTHER" id="PTHR24305:SF166">
    <property type="entry name" value="CYTOCHROME P450 12A4, MITOCHONDRIAL-RELATED"/>
    <property type="match status" value="1"/>
</dbReference>
<evidence type="ECO:0000256" key="3">
    <source>
        <dbReference type="ARBA" id="ARBA00010617"/>
    </source>
</evidence>
<evidence type="ECO:0000256" key="7">
    <source>
        <dbReference type="ARBA" id="ARBA00023004"/>
    </source>
</evidence>
<evidence type="ECO:0008006" key="13">
    <source>
        <dbReference type="Google" id="ProtNLM"/>
    </source>
</evidence>
<evidence type="ECO:0000256" key="1">
    <source>
        <dbReference type="ARBA" id="ARBA00001971"/>
    </source>
</evidence>
<keyword evidence="10" id="KW-0472">Membrane</keyword>
<accession>A0A8H3D279</accession>
<evidence type="ECO:0000256" key="5">
    <source>
        <dbReference type="ARBA" id="ARBA00022723"/>
    </source>
</evidence>
<keyword evidence="10" id="KW-1133">Transmembrane helix</keyword>
<gene>
    <name evidence="11" type="ORF">RDB_LOCUS120295</name>
</gene>
<evidence type="ECO:0000256" key="8">
    <source>
        <dbReference type="ARBA" id="ARBA00023033"/>
    </source>
</evidence>
<dbReference type="InterPro" id="IPR002403">
    <property type="entry name" value="Cyt_P450_E_grp-IV"/>
</dbReference>
<dbReference type="PANTHER" id="PTHR24305">
    <property type="entry name" value="CYTOCHROME P450"/>
    <property type="match status" value="1"/>
</dbReference>
<evidence type="ECO:0000256" key="4">
    <source>
        <dbReference type="ARBA" id="ARBA00022617"/>
    </source>
</evidence>
<dbReference type="InterPro" id="IPR001128">
    <property type="entry name" value="Cyt_P450"/>
</dbReference>
<comment type="cofactor">
    <cofactor evidence="1 9">
        <name>heme</name>
        <dbReference type="ChEBI" id="CHEBI:30413"/>
    </cofactor>
</comment>
<dbReference type="GO" id="GO:0005506">
    <property type="term" value="F:iron ion binding"/>
    <property type="evidence" value="ECO:0007669"/>
    <property type="project" value="InterPro"/>
</dbReference>
<keyword evidence="5 9" id="KW-0479">Metal-binding</keyword>
<sequence>MSQVSISNFSPAGLWLVFGGLVVLAIRRLFRPTILVKLPGPSGGSWLFGHFKDISGPRGLEYQNQMFSTYGPTTALKGFLGSQIVFTHDPAAIHAVQIKDKDKFHRAKGPLILIRSIFGGGLLALPADEHRVQRKLLNPVFNMKYLRELVTSLQHAYFYGRCQRGKNATTTAINKELGSSKEAKEVDIFPWATAAALDLVGEAGLGYAFNSFSGERNEYSTAIKGVTQAFGKIGVFIMLLPYVHRIGTSAFRQWVLNFMPSRTIQQLRHTVSIQNKQAEEVIHARQASISAGHDLSSVAGRGRDIMTLLMKANESEGSESYIDRESMIGHMNVFIFAGHETTSTAVSRILEILAQRPDVQVRVREELRQYFEANPDETHHDALLELPYLDGIVREALRLYPPVTTISRICEEDAVLPLEYPIDAPSGKITGVPVKKGTRIFMSNVYFNRNRAIWGDNADEFLPERWIGNKIDEVTQTGSRLPGVYSSMMTFGSGSYACIGFKFAVMEIKVMLAELVSKFKFEPAEEECTWAHGIQFPYAKQEIANQDKLPKLFLKVTRL</sequence>
<dbReference type="EMBL" id="CAJMXA010003602">
    <property type="protein sequence ID" value="CAE6506371.1"/>
    <property type="molecule type" value="Genomic_DNA"/>
</dbReference>
<evidence type="ECO:0000256" key="6">
    <source>
        <dbReference type="ARBA" id="ARBA00023002"/>
    </source>
</evidence>
<dbReference type="Pfam" id="PF00067">
    <property type="entry name" value="p450"/>
    <property type="match status" value="1"/>
</dbReference>
<keyword evidence="6" id="KW-0560">Oxidoreductase</keyword>
<dbReference type="Proteomes" id="UP000663853">
    <property type="component" value="Unassembled WGS sequence"/>
</dbReference>
<dbReference type="SUPFAM" id="SSF48264">
    <property type="entry name" value="Cytochrome P450"/>
    <property type="match status" value="1"/>
</dbReference>
<dbReference type="Gene3D" id="1.10.630.10">
    <property type="entry name" value="Cytochrome P450"/>
    <property type="match status" value="1"/>
</dbReference>
<comment type="similarity">
    <text evidence="3">Belongs to the cytochrome P450 family.</text>
</comment>
<dbReference type="AlphaFoldDB" id="A0A8H3D279"/>
<keyword evidence="10" id="KW-0812">Transmembrane</keyword>
<comment type="pathway">
    <text evidence="2">Secondary metabolite biosynthesis.</text>
</comment>
<name>A0A8H3D279_9AGAM</name>
<organism evidence="11 12">
    <name type="scientific">Rhizoctonia solani</name>
    <dbReference type="NCBI Taxonomy" id="456999"/>
    <lineage>
        <taxon>Eukaryota</taxon>
        <taxon>Fungi</taxon>
        <taxon>Dikarya</taxon>
        <taxon>Basidiomycota</taxon>
        <taxon>Agaricomycotina</taxon>
        <taxon>Agaricomycetes</taxon>
        <taxon>Cantharellales</taxon>
        <taxon>Ceratobasidiaceae</taxon>
        <taxon>Rhizoctonia</taxon>
    </lineage>
</organism>
<evidence type="ECO:0000256" key="2">
    <source>
        <dbReference type="ARBA" id="ARBA00005179"/>
    </source>
</evidence>
<evidence type="ECO:0000313" key="12">
    <source>
        <dbReference type="Proteomes" id="UP000663853"/>
    </source>
</evidence>
<dbReference type="GO" id="GO:0016705">
    <property type="term" value="F:oxidoreductase activity, acting on paired donors, with incorporation or reduction of molecular oxygen"/>
    <property type="evidence" value="ECO:0007669"/>
    <property type="project" value="InterPro"/>
</dbReference>
<dbReference type="GO" id="GO:0020037">
    <property type="term" value="F:heme binding"/>
    <property type="evidence" value="ECO:0007669"/>
    <property type="project" value="InterPro"/>
</dbReference>
<evidence type="ECO:0000256" key="10">
    <source>
        <dbReference type="SAM" id="Phobius"/>
    </source>
</evidence>
<evidence type="ECO:0000256" key="9">
    <source>
        <dbReference type="PIRSR" id="PIRSR602403-1"/>
    </source>
</evidence>
<protein>
    <recommendedName>
        <fullName evidence="13">Cytochrome P450 family protein</fullName>
    </recommendedName>
</protein>